<keyword evidence="4 7" id="KW-0812">Transmembrane</keyword>
<keyword evidence="2" id="KW-0813">Transport</keyword>
<feature type="transmembrane region" description="Helical" evidence="7">
    <location>
        <begin position="329"/>
        <end position="348"/>
    </location>
</feature>
<evidence type="ECO:0000256" key="7">
    <source>
        <dbReference type="SAM" id="Phobius"/>
    </source>
</evidence>
<gene>
    <name evidence="9" type="ORF">GKA01_25750</name>
</gene>
<evidence type="ECO:0000256" key="1">
    <source>
        <dbReference type="ARBA" id="ARBA00004651"/>
    </source>
</evidence>
<dbReference type="InterPro" id="IPR020846">
    <property type="entry name" value="MFS_dom"/>
</dbReference>
<feature type="transmembrane region" description="Helical" evidence="7">
    <location>
        <begin position="12"/>
        <end position="36"/>
    </location>
</feature>
<evidence type="ECO:0000313" key="9">
    <source>
        <dbReference type="EMBL" id="GEK97378.1"/>
    </source>
</evidence>
<feature type="transmembrane region" description="Helical" evidence="7">
    <location>
        <begin position="164"/>
        <end position="186"/>
    </location>
</feature>
<dbReference type="Gene3D" id="1.20.1720.10">
    <property type="entry name" value="Multidrug resistance protein D"/>
    <property type="match status" value="1"/>
</dbReference>
<feature type="transmembrane region" description="Helical" evidence="7">
    <location>
        <begin position="222"/>
        <end position="244"/>
    </location>
</feature>
<dbReference type="PANTHER" id="PTHR42718">
    <property type="entry name" value="MAJOR FACILITATOR SUPERFAMILY MULTIDRUG TRANSPORTER MFSC"/>
    <property type="match status" value="1"/>
</dbReference>
<dbReference type="InterPro" id="IPR011701">
    <property type="entry name" value="MFS"/>
</dbReference>
<reference evidence="9 10" key="1">
    <citation type="submission" date="2019-07" db="EMBL/GenBank/DDBJ databases">
        <title>Whole genome shotgun sequence of Gluconobacter kanchanaburiensis NBRC 103587.</title>
        <authorList>
            <person name="Hosoyama A."/>
            <person name="Uohara A."/>
            <person name="Ohji S."/>
            <person name="Ichikawa N."/>
        </authorList>
    </citation>
    <scope>NUCLEOTIDE SEQUENCE [LARGE SCALE GENOMIC DNA]</scope>
    <source>
        <strain evidence="9 10">NBRC 103587</strain>
    </source>
</reference>
<dbReference type="GO" id="GO:0005886">
    <property type="term" value="C:plasma membrane"/>
    <property type="evidence" value="ECO:0007669"/>
    <property type="project" value="UniProtKB-SubCell"/>
</dbReference>
<evidence type="ECO:0000256" key="2">
    <source>
        <dbReference type="ARBA" id="ARBA00022448"/>
    </source>
</evidence>
<keyword evidence="3" id="KW-1003">Cell membrane</keyword>
<protein>
    <submittedName>
        <fullName evidence="9">MFS transporter</fullName>
    </submittedName>
</protein>
<feature type="transmembrane region" description="Helical" evidence="7">
    <location>
        <begin position="137"/>
        <end position="158"/>
    </location>
</feature>
<dbReference type="Pfam" id="PF07690">
    <property type="entry name" value="MFS_1"/>
    <property type="match status" value="1"/>
</dbReference>
<dbReference type="Proteomes" id="UP000321079">
    <property type="component" value="Unassembled WGS sequence"/>
</dbReference>
<feature type="transmembrane region" description="Helical" evidence="7">
    <location>
        <begin position="435"/>
        <end position="455"/>
    </location>
</feature>
<feature type="transmembrane region" description="Helical" evidence="7">
    <location>
        <begin position="297"/>
        <end position="317"/>
    </location>
</feature>
<evidence type="ECO:0000256" key="5">
    <source>
        <dbReference type="ARBA" id="ARBA00022989"/>
    </source>
</evidence>
<dbReference type="EMBL" id="BJVA01000024">
    <property type="protein sequence ID" value="GEK97378.1"/>
    <property type="molecule type" value="Genomic_DNA"/>
</dbReference>
<feature type="transmembrane region" description="Helical" evidence="7">
    <location>
        <begin position="395"/>
        <end position="415"/>
    </location>
</feature>
<accession>A0A511BAE7</accession>
<feature type="transmembrane region" description="Helical" evidence="7">
    <location>
        <begin position="198"/>
        <end position="216"/>
    </location>
</feature>
<dbReference type="PANTHER" id="PTHR42718:SF46">
    <property type="entry name" value="BLR6921 PROTEIN"/>
    <property type="match status" value="1"/>
</dbReference>
<evidence type="ECO:0000259" key="8">
    <source>
        <dbReference type="PROSITE" id="PS50850"/>
    </source>
</evidence>
<dbReference type="AlphaFoldDB" id="A0A511BAE7"/>
<dbReference type="CDD" id="cd17321">
    <property type="entry name" value="MFS_MMR_MDR_like"/>
    <property type="match status" value="1"/>
</dbReference>
<dbReference type="SUPFAM" id="SSF103473">
    <property type="entry name" value="MFS general substrate transporter"/>
    <property type="match status" value="1"/>
</dbReference>
<proteinExistence type="predicted"/>
<comment type="caution">
    <text evidence="9">The sequence shown here is derived from an EMBL/GenBank/DDBJ whole genome shotgun (WGS) entry which is preliminary data.</text>
</comment>
<organism evidence="9 10">
    <name type="scientific">Gluconobacter kanchanaburiensis NBRC 103587</name>
    <dbReference type="NCBI Taxonomy" id="1307948"/>
    <lineage>
        <taxon>Bacteria</taxon>
        <taxon>Pseudomonadati</taxon>
        <taxon>Pseudomonadota</taxon>
        <taxon>Alphaproteobacteria</taxon>
        <taxon>Acetobacterales</taxon>
        <taxon>Acetobacteraceae</taxon>
        <taxon>Gluconobacter</taxon>
    </lineage>
</organism>
<dbReference type="PROSITE" id="PS50850">
    <property type="entry name" value="MFS"/>
    <property type="match status" value="1"/>
</dbReference>
<feature type="domain" description="Major facilitator superfamily (MFS) profile" evidence="8">
    <location>
        <begin position="11"/>
        <end position="459"/>
    </location>
</feature>
<evidence type="ECO:0000256" key="6">
    <source>
        <dbReference type="ARBA" id="ARBA00023136"/>
    </source>
</evidence>
<evidence type="ECO:0000256" key="4">
    <source>
        <dbReference type="ARBA" id="ARBA00022692"/>
    </source>
</evidence>
<comment type="subcellular location">
    <subcellularLocation>
        <location evidence="1">Cell membrane</location>
        <topology evidence="1">Multi-pass membrane protein</topology>
    </subcellularLocation>
</comment>
<sequence length="470" mass="48905">MTIRKPNPNAILVIIICSYMMILLDTSIVITGIPHIQADLGLGATALSWVQSIYTLFFGGFLLLGARIGDRLGGQQALRTGLVIFMIMSLAIALAKTAAWLLIARAGQGIGAAIIAPAALTLLATNFEQGEARNRAVAWYGSTAGIGAALGLVLGGWLADAVSWRAGFLLNLPVGALMLVASSRYLRKDKPAAGHLDSLGAILSTMGIGSLIFGVSQTAETGWTSTVTLTSLAAGTLLIAVFIWHEARTRSPLVPLHLFCHRRRMGAYIARFLFLGPMVGFFFFGSQFMQGVLGYSSMQAGLGFMPMTACAFAAPFIGPRLIRRFGDDAVMIGGLLTIFFGMAWLSFIDAGASYWASIALPMVLIGTGQGFSLAPMTAVGISDTTREEAGAASGLVNVAHQVGASFGLGLLASIATAAGQGHASTTEALVAGTRAVFTFGSGMLLLAAIVGGLLIRRRKSAIATDAAVGI</sequence>
<feature type="transmembrane region" description="Helical" evidence="7">
    <location>
        <begin position="81"/>
        <end position="103"/>
    </location>
</feature>
<name>A0A511BAE7_9PROT</name>
<keyword evidence="5 7" id="KW-1133">Transmembrane helix</keyword>
<keyword evidence="10" id="KW-1185">Reference proteome</keyword>
<dbReference type="Gene3D" id="1.20.1250.20">
    <property type="entry name" value="MFS general substrate transporter like domains"/>
    <property type="match status" value="1"/>
</dbReference>
<dbReference type="GO" id="GO:0022857">
    <property type="term" value="F:transmembrane transporter activity"/>
    <property type="evidence" value="ECO:0007669"/>
    <property type="project" value="InterPro"/>
</dbReference>
<feature type="transmembrane region" description="Helical" evidence="7">
    <location>
        <begin position="354"/>
        <end position="374"/>
    </location>
</feature>
<evidence type="ECO:0000313" key="10">
    <source>
        <dbReference type="Proteomes" id="UP000321079"/>
    </source>
</evidence>
<dbReference type="InterPro" id="IPR036259">
    <property type="entry name" value="MFS_trans_sf"/>
</dbReference>
<feature type="transmembrane region" description="Helical" evidence="7">
    <location>
        <begin position="109"/>
        <end position="125"/>
    </location>
</feature>
<keyword evidence="6 7" id="KW-0472">Membrane</keyword>
<evidence type="ECO:0000256" key="3">
    <source>
        <dbReference type="ARBA" id="ARBA00022475"/>
    </source>
</evidence>
<feature type="transmembrane region" description="Helical" evidence="7">
    <location>
        <begin position="48"/>
        <end position="69"/>
    </location>
</feature>
<feature type="transmembrane region" description="Helical" evidence="7">
    <location>
        <begin position="265"/>
        <end position="285"/>
    </location>
</feature>